<dbReference type="EMBL" id="CP006681">
    <property type="protein sequence ID" value="AHI53058.1"/>
    <property type="molecule type" value="Genomic_DNA"/>
</dbReference>
<gene>
    <name evidence="1" type="ORF">SCULI_v1c07170</name>
</gene>
<dbReference type="eggNOG" id="COG0561">
    <property type="taxonomic scope" value="Bacteria"/>
</dbReference>
<dbReference type="KEGG" id="scq:SCULI_v1c07170"/>
<dbReference type="InterPro" id="IPR036412">
    <property type="entry name" value="HAD-like_sf"/>
</dbReference>
<dbReference type="SUPFAM" id="SSF56784">
    <property type="entry name" value="HAD-like"/>
    <property type="match status" value="1"/>
</dbReference>
<dbReference type="AlphaFoldDB" id="W6A7D6"/>
<dbReference type="Gene3D" id="3.40.50.1000">
    <property type="entry name" value="HAD superfamily/HAD-like"/>
    <property type="match status" value="1"/>
</dbReference>
<reference evidence="1 2" key="1">
    <citation type="journal article" date="2014" name="Genome Biol. Evol.">
        <title>Molecular evolution of the substrate utilization strategies and putative virulence factors in mosquito-associated Spiroplasma species.</title>
        <authorList>
            <person name="Chang T.H."/>
            <person name="Lo W.S."/>
            <person name="Ku C."/>
            <person name="Chen L.L."/>
            <person name="Kuo C.H."/>
        </authorList>
    </citation>
    <scope>NUCLEOTIDE SEQUENCE [LARGE SCALE GENOMIC DNA]</scope>
    <source>
        <strain evidence="1">AES-1</strain>
    </source>
</reference>
<keyword evidence="1" id="KW-0378">Hydrolase</keyword>
<protein>
    <submittedName>
        <fullName evidence="1">HAD family hydrolase</fullName>
    </submittedName>
</protein>
<keyword evidence="2" id="KW-1185">Reference proteome</keyword>
<evidence type="ECO:0000313" key="1">
    <source>
        <dbReference type="EMBL" id="AHI53058.1"/>
    </source>
</evidence>
<evidence type="ECO:0000313" key="2">
    <source>
        <dbReference type="Proteomes" id="UP000019267"/>
    </source>
</evidence>
<organism evidence="1 2">
    <name type="scientific">Spiroplasma culicicola AES-1</name>
    <dbReference type="NCBI Taxonomy" id="1276246"/>
    <lineage>
        <taxon>Bacteria</taxon>
        <taxon>Bacillati</taxon>
        <taxon>Mycoplasmatota</taxon>
        <taxon>Mollicutes</taxon>
        <taxon>Entomoplasmatales</taxon>
        <taxon>Spiroplasmataceae</taxon>
        <taxon>Spiroplasma</taxon>
    </lineage>
</organism>
<dbReference type="HOGENOM" id="CLU_044146_1_4_14"/>
<dbReference type="Pfam" id="PF08282">
    <property type="entry name" value="Hydrolase_3"/>
    <property type="match status" value="1"/>
</dbReference>
<dbReference type="Gene3D" id="3.30.1240.10">
    <property type="match status" value="1"/>
</dbReference>
<proteinExistence type="predicted"/>
<dbReference type="PATRIC" id="fig|1276246.3.peg.715"/>
<name>W6A7D6_9MOLU</name>
<dbReference type="InterPro" id="IPR023214">
    <property type="entry name" value="HAD_sf"/>
</dbReference>
<dbReference type="STRING" id="1276246.SCULI_v1c07170"/>
<accession>W6A7D6</accession>
<dbReference type="GO" id="GO:0000287">
    <property type="term" value="F:magnesium ion binding"/>
    <property type="evidence" value="ECO:0007669"/>
    <property type="project" value="TreeGrafter"/>
</dbReference>
<dbReference type="NCBIfam" id="TIGR01484">
    <property type="entry name" value="HAD-SF-IIB"/>
    <property type="match status" value="1"/>
</dbReference>
<dbReference type="RefSeq" id="WP_025363289.1">
    <property type="nucleotide sequence ID" value="NZ_CP006681.1"/>
</dbReference>
<sequence>MAYPYIASDLDGTIVKNEDFKILDETIADILNYQEKSGSKFFIVTGRLFETSKLYINQLHVTLPIIGANGAVIIDPITQKVLYQSIIEKDICEKIFDFALANNLDLIYYSAKALIGLETSERINYYKEAYKDLERNLQPNCEIYPDFEQFKMSAMNEIHKPFKFLFSFPTTGSESLVEKTTKFLNDLKLNCPITHMNERIFVDAMNNNVNKATGLEKWAEIMNVELDEIHPIGDNNNDYEMVAQFKNGCVVANGVEKTKQVASKILEDIYSNGVGKYLQTLSHPQNDD</sequence>
<dbReference type="PANTHER" id="PTHR10000">
    <property type="entry name" value="PHOSPHOSERINE PHOSPHATASE"/>
    <property type="match status" value="1"/>
</dbReference>
<dbReference type="GO" id="GO:0016791">
    <property type="term" value="F:phosphatase activity"/>
    <property type="evidence" value="ECO:0007669"/>
    <property type="project" value="UniProtKB-ARBA"/>
</dbReference>
<dbReference type="InterPro" id="IPR006379">
    <property type="entry name" value="HAD-SF_hydro_IIB"/>
</dbReference>
<dbReference type="GO" id="GO:0005829">
    <property type="term" value="C:cytosol"/>
    <property type="evidence" value="ECO:0007669"/>
    <property type="project" value="TreeGrafter"/>
</dbReference>
<dbReference type="Proteomes" id="UP000019267">
    <property type="component" value="Chromosome"/>
</dbReference>
<dbReference type="OrthoDB" id="388395at2"/>
<dbReference type="PANTHER" id="PTHR10000:SF8">
    <property type="entry name" value="HAD SUPERFAMILY HYDROLASE-LIKE, TYPE 3"/>
    <property type="match status" value="1"/>
</dbReference>